<evidence type="ECO:0000313" key="3">
    <source>
        <dbReference type="Proteomes" id="UP001291309"/>
    </source>
</evidence>
<protein>
    <submittedName>
        <fullName evidence="2">Uncharacterized protein</fullName>
    </submittedName>
</protein>
<keyword evidence="1" id="KW-1133">Transmembrane helix</keyword>
<evidence type="ECO:0000256" key="1">
    <source>
        <dbReference type="SAM" id="Phobius"/>
    </source>
</evidence>
<dbReference type="Proteomes" id="UP001291309">
    <property type="component" value="Unassembled WGS sequence"/>
</dbReference>
<accession>A0ABU5HBR0</accession>
<feature type="transmembrane region" description="Helical" evidence="1">
    <location>
        <begin position="217"/>
        <end position="236"/>
    </location>
</feature>
<sequence>MSEPQKPSFLPGLIASLLPLVIQPTLAVLLLLLLGGLDELAQAVTMVGWSFYAILLCAMLGTLGLCAALYFLASGRNIPPLVPLGIALLPWVVGSAGAVTGGRQVLEAIALVNPYDQLTILAVGTGEALYSRMFGAWASAGLLLAAAGGLLIAGLVQSKARYRLLEAGAALLLMVVSILSATEASSLSEVLIAVGGVNPADRAIILMTGAEELRGTLLLRAGALGALVLVTVLLMAWRGVQQPRSPAALALLALLVLLGAGVLWADGRLPTLMSQAVERTRASPSELAELQLLPFGRDQGFERVEAIANMRGVVMPGSYSASWNTGDEELVRFLREEVLENDERRLDEGLHLAVDARVPVAEFRRLLVASSHAGLSKLYLIGLRGASSEDSVERQLSASGGHPLLVRFAVSESSGPGVADVFLPSQEAADIFSSFKPWQAELGAERQVRLVEASGEAGEPRVLDLKDPGPLAGDSVDNALLYLTVKEEASLEDVAHVVRKARAKGFHVLLSPRTPPWEAER</sequence>
<keyword evidence="3" id="KW-1185">Reference proteome</keyword>
<evidence type="ECO:0000313" key="2">
    <source>
        <dbReference type="EMBL" id="MDY7230247.1"/>
    </source>
</evidence>
<reference evidence="2 3" key="1">
    <citation type="submission" date="2023-12" db="EMBL/GenBank/DDBJ databases">
        <title>the genome sequence of Hyalangium sp. s54d21.</title>
        <authorList>
            <person name="Zhang X."/>
        </authorList>
    </citation>
    <scope>NUCLEOTIDE SEQUENCE [LARGE SCALE GENOMIC DNA]</scope>
    <source>
        <strain evidence="3">s54d21</strain>
    </source>
</reference>
<dbReference type="EMBL" id="JAXIVS010000010">
    <property type="protein sequence ID" value="MDY7230247.1"/>
    <property type="molecule type" value="Genomic_DNA"/>
</dbReference>
<feature type="transmembrane region" description="Helical" evidence="1">
    <location>
        <begin position="134"/>
        <end position="156"/>
    </location>
</feature>
<feature type="transmembrane region" description="Helical" evidence="1">
    <location>
        <begin position="163"/>
        <end position="181"/>
    </location>
</feature>
<feature type="transmembrane region" description="Helical" evidence="1">
    <location>
        <begin position="49"/>
        <end position="73"/>
    </location>
</feature>
<feature type="transmembrane region" description="Helical" evidence="1">
    <location>
        <begin position="80"/>
        <end position="99"/>
    </location>
</feature>
<organism evidence="2 3">
    <name type="scientific">Hyalangium rubrum</name>
    <dbReference type="NCBI Taxonomy" id="3103134"/>
    <lineage>
        <taxon>Bacteria</taxon>
        <taxon>Pseudomonadati</taxon>
        <taxon>Myxococcota</taxon>
        <taxon>Myxococcia</taxon>
        <taxon>Myxococcales</taxon>
        <taxon>Cystobacterineae</taxon>
        <taxon>Archangiaceae</taxon>
        <taxon>Hyalangium</taxon>
    </lineage>
</organism>
<keyword evidence="1" id="KW-0812">Transmembrane</keyword>
<feature type="transmembrane region" description="Helical" evidence="1">
    <location>
        <begin position="12"/>
        <end position="37"/>
    </location>
</feature>
<dbReference type="RefSeq" id="WP_321548968.1">
    <property type="nucleotide sequence ID" value="NZ_JAXIVS010000010.1"/>
</dbReference>
<name>A0ABU5HBR0_9BACT</name>
<comment type="caution">
    <text evidence="2">The sequence shown here is derived from an EMBL/GenBank/DDBJ whole genome shotgun (WGS) entry which is preliminary data.</text>
</comment>
<feature type="transmembrane region" description="Helical" evidence="1">
    <location>
        <begin position="248"/>
        <end position="265"/>
    </location>
</feature>
<proteinExistence type="predicted"/>
<keyword evidence="1" id="KW-0472">Membrane</keyword>
<gene>
    <name evidence="2" type="ORF">SYV04_27875</name>
</gene>